<dbReference type="EC" id="2.4.2.10" evidence="2 6"/>
<dbReference type="Proteomes" id="UP000255517">
    <property type="component" value="Unassembled WGS sequence"/>
</dbReference>
<evidence type="ECO:0000256" key="1">
    <source>
        <dbReference type="ARBA" id="ARBA00004889"/>
    </source>
</evidence>
<dbReference type="UniPathway" id="UPA00070">
    <property type="reaction ID" value="UER00119"/>
</dbReference>
<dbReference type="STRING" id="1122949.GCA_000378725_00584"/>
<feature type="binding site" evidence="6">
    <location>
        <position position="99"/>
    </location>
    <ligand>
        <name>5-phospho-alpha-D-ribose 1-diphosphate</name>
        <dbReference type="ChEBI" id="CHEBI:58017"/>
        <note>ligand shared between dimeric partners</note>
    </ligand>
</feature>
<evidence type="ECO:0000256" key="5">
    <source>
        <dbReference type="ARBA" id="ARBA00022975"/>
    </source>
</evidence>
<comment type="function">
    <text evidence="6">Catalyzes the transfer of a ribosyl phosphate group from 5-phosphoribose 1-diphosphate to orotate, leading to the formation of orotidine monophosphate (OMP).</text>
</comment>
<protein>
    <recommendedName>
        <fullName evidence="2 6">Orotate phosphoribosyltransferase</fullName>
        <shortName evidence="6">OPRT</shortName>
        <shortName evidence="6">OPRTase</shortName>
        <ecNumber evidence="2 6">2.4.2.10</ecNumber>
    </recommendedName>
</protein>
<evidence type="ECO:0000259" key="7">
    <source>
        <dbReference type="Pfam" id="PF00156"/>
    </source>
</evidence>
<evidence type="ECO:0000256" key="3">
    <source>
        <dbReference type="ARBA" id="ARBA00022676"/>
    </source>
</evidence>
<keyword evidence="6" id="KW-0460">Magnesium</keyword>
<dbReference type="CDD" id="cd06223">
    <property type="entry name" value="PRTases_typeI"/>
    <property type="match status" value="1"/>
</dbReference>
<dbReference type="InterPro" id="IPR000836">
    <property type="entry name" value="PRTase_dom"/>
</dbReference>
<reference evidence="8 9" key="1">
    <citation type="submission" date="2018-06" db="EMBL/GenBank/DDBJ databases">
        <authorList>
            <consortium name="Pathogen Informatics"/>
            <person name="Doyle S."/>
        </authorList>
    </citation>
    <scope>NUCLEOTIDE SEQUENCE [LARGE SCALE GENOMIC DNA]</scope>
    <source>
        <strain evidence="8 9">NCTC13149</strain>
    </source>
</reference>
<accession>A0A379C5Y0</accession>
<feature type="binding site" evidence="6">
    <location>
        <position position="123"/>
    </location>
    <ligand>
        <name>orotate</name>
        <dbReference type="ChEBI" id="CHEBI:30839"/>
    </ligand>
</feature>
<comment type="subunit">
    <text evidence="6">Homodimer.</text>
</comment>
<feature type="binding site" description="in other chain" evidence="6">
    <location>
        <begin position="119"/>
        <end position="127"/>
    </location>
    <ligand>
        <name>5-phospho-alpha-D-ribose 1-diphosphate</name>
        <dbReference type="ChEBI" id="CHEBI:58017"/>
        <note>ligand shared between dimeric partners</note>
    </ligand>
</feature>
<evidence type="ECO:0000256" key="4">
    <source>
        <dbReference type="ARBA" id="ARBA00022679"/>
    </source>
</evidence>
<dbReference type="GO" id="GO:0004588">
    <property type="term" value="F:orotate phosphoribosyltransferase activity"/>
    <property type="evidence" value="ECO:0007669"/>
    <property type="project" value="UniProtKB-UniRule"/>
</dbReference>
<dbReference type="InterPro" id="IPR029057">
    <property type="entry name" value="PRTase-like"/>
</dbReference>
<dbReference type="AlphaFoldDB" id="A0A379C5Y0"/>
<keyword evidence="4 6" id="KW-0808">Transferase</keyword>
<dbReference type="GO" id="GO:0019856">
    <property type="term" value="P:pyrimidine nucleobase biosynthetic process"/>
    <property type="evidence" value="ECO:0007669"/>
    <property type="project" value="TreeGrafter"/>
</dbReference>
<comment type="similarity">
    <text evidence="6">Belongs to the purine/pyrimidine phosphoribosyltransferase family. PyrE subfamily.</text>
</comment>
<dbReference type="PANTHER" id="PTHR19278:SF9">
    <property type="entry name" value="URIDINE 5'-MONOPHOSPHATE SYNTHASE"/>
    <property type="match status" value="1"/>
</dbReference>
<evidence type="ECO:0000256" key="2">
    <source>
        <dbReference type="ARBA" id="ARBA00011971"/>
    </source>
</evidence>
<dbReference type="NCBIfam" id="TIGR00336">
    <property type="entry name" value="pyrE"/>
    <property type="match status" value="1"/>
</dbReference>
<dbReference type="EMBL" id="UGSZ01000001">
    <property type="protein sequence ID" value="SUB57026.1"/>
    <property type="molecule type" value="Genomic_DNA"/>
</dbReference>
<feature type="binding site" evidence="6">
    <location>
        <position position="97"/>
    </location>
    <ligand>
        <name>5-phospho-alpha-D-ribose 1-diphosphate</name>
        <dbReference type="ChEBI" id="CHEBI:58017"/>
        <note>ligand shared between dimeric partners</note>
    </ligand>
</feature>
<dbReference type="PANTHER" id="PTHR19278">
    <property type="entry name" value="OROTATE PHOSPHORIBOSYLTRANSFERASE"/>
    <property type="match status" value="1"/>
</dbReference>
<keyword evidence="3 6" id="KW-0328">Glycosyltransferase</keyword>
<evidence type="ECO:0000313" key="8">
    <source>
        <dbReference type="EMBL" id="SUB57026.1"/>
    </source>
</evidence>
<feature type="binding site" evidence="6">
    <location>
        <position position="93"/>
    </location>
    <ligand>
        <name>5-phospho-alpha-D-ribose 1-diphosphate</name>
        <dbReference type="ChEBI" id="CHEBI:58017"/>
        <note>ligand shared between dimeric partners</note>
    </ligand>
</feature>
<dbReference type="GO" id="GO:0044205">
    <property type="term" value="P:'de novo' UMP biosynthetic process"/>
    <property type="evidence" value="ECO:0007669"/>
    <property type="project" value="UniProtKB-UniRule"/>
</dbReference>
<sequence length="208" mass="23398">MKEIAKILLDINAVTLSPQKPYTWASGIKSPIYCDNRLIFSYPKERTIVENSLVELIREKFPQTEYIMGTASAGIGHAAIVSDIMKLPMGYVRSKGKDHGKKNQIEGKIVKGAKTLVIEDLFSTGKSSIDAALALKESGFDVIGIVSIFTYNLKSCQENFQNYDLKKSSLTDYDELLSIALERAYIKEEDLKKLQKFKINPSDPSWMY</sequence>
<organism evidence="8 9">
    <name type="scientific">Peptoniphilus lacrimalis</name>
    <dbReference type="NCBI Taxonomy" id="33031"/>
    <lineage>
        <taxon>Bacteria</taxon>
        <taxon>Bacillati</taxon>
        <taxon>Bacillota</taxon>
        <taxon>Tissierellia</taxon>
        <taxon>Tissierellales</taxon>
        <taxon>Peptoniphilaceae</taxon>
        <taxon>Peptoniphilus</taxon>
    </lineage>
</organism>
<dbReference type="InterPro" id="IPR004467">
    <property type="entry name" value="Or_phspho_trans_dom"/>
</dbReference>
<dbReference type="SUPFAM" id="SSF53271">
    <property type="entry name" value="PRTase-like"/>
    <property type="match status" value="1"/>
</dbReference>
<dbReference type="OrthoDB" id="9802134at2"/>
<evidence type="ECO:0000256" key="6">
    <source>
        <dbReference type="HAMAP-Rule" id="MF_01208"/>
    </source>
</evidence>
<dbReference type="RefSeq" id="WP_019034501.1">
    <property type="nucleotide sequence ID" value="NZ_UGSZ01000001.1"/>
</dbReference>
<dbReference type="Pfam" id="PF00156">
    <property type="entry name" value="Pribosyltran"/>
    <property type="match status" value="1"/>
</dbReference>
<comment type="pathway">
    <text evidence="1 6">Pyrimidine metabolism; UMP biosynthesis via de novo pathway; UMP from orotate: step 1/2.</text>
</comment>
<dbReference type="HAMAP" id="MF_01208">
    <property type="entry name" value="PyrE"/>
    <property type="match status" value="1"/>
</dbReference>
<dbReference type="GO" id="GO:0000287">
    <property type="term" value="F:magnesium ion binding"/>
    <property type="evidence" value="ECO:0007669"/>
    <property type="project" value="UniProtKB-UniRule"/>
</dbReference>
<keyword evidence="5 6" id="KW-0665">Pyrimidine biosynthesis</keyword>
<name>A0A379C5Y0_9FIRM</name>
<dbReference type="InterPro" id="IPR023031">
    <property type="entry name" value="OPRT"/>
</dbReference>
<evidence type="ECO:0000313" key="9">
    <source>
        <dbReference type="Proteomes" id="UP000255517"/>
    </source>
</evidence>
<gene>
    <name evidence="6 8" type="primary">pyrE</name>
    <name evidence="8" type="ORF">NCTC13149_00841</name>
</gene>
<comment type="catalytic activity">
    <reaction evidence="6">
        <text>orotidine 5'-phosphate + diphosphate = orotate + 5-phospho-alpha-D-ribose 1-diphosphate</text>
        <dbReference type="Rhea" id="RHEA:10380"/>
        <dbReference type="ChEBI" id="CHEBI:30839"/>
        <dbReference type="ChEBI" id="CHEBI:33019"/>
        <dbReference type="ChEBI" id="CHEBI:57538"/>
        <dbReference type="ChEBI" id="CHEBI:58017"/>
        <dbReference type="EC" id="2.4.2.10"/>
    </reaction>
</comment>
<comment type="cofactor">
    <cofactor evidence="6">
        <name>Mg(2+)</name>
        <dbReference type="ChEBI" id="CHEBI:18420"/>
    </cofactor>
</comment>
<proteinExistence type="inferred from homology"/>
<feature type="domain" description="Phosphoribosyltransferase" evidence="7">
    <location>
        <begin position="55"/>
        <end position="152"/>
    </location>
</feature>
<comment type="caution">
    <text evidence="6">Lacks conserved residue(s) required for the propagation of feature annotation.</text>
</comment>
<dbReference type="Gene3D" id="3.40.50.2020">
    <property type="match status" value="1"/>
</dbReference>